<name>A0A5N5WRJ7_9EURO</name>
<dbReference type="Proteomes" id="UP000326565">
    <property type="component" value="Unassembled WGS sequence"/>
</dbReference>
<dbReference type="EMBL" id="ML732281">
    <property type="protein sequence ID" value="KAB8071146.1"/>
    <property type="molecule type" value="Genomic_DNA"/>
</dbReference>
<accession>A0A5N5WRJ7</accession>
<protein>
    <submittedName>
        <fullName evidence="1">Uncharacterized protein</fullName>
    </submittedName>
</protein>
<dbReference type="OrthoDB" id="4177740at2759"/>
<keyword evidence="2" id="KW-1185">Reference proteome</keyword>
<dbReference type="AlphaFoldDB" id="A0A5N5WRJ7"/>
<sequence>MSLHYYENPSIPHVKCYLSSAIIGDERLLRREILCLLQIFRAHLRSKGFEKHGIAPILMISLMRPQHARIIEGYFDGKKLVISKSPLYGFTREENAPLRLFARSTFSTPIEDTAEPATATAWHSRLSTRVRNIVRD</sequence>
<gene>
    <name evidence="1" type="ORF">BDV29DRAFT_159767</name>
</gene>
<evidence type="ECO:0000313" key="1">
    <source>
        <dbReference type="EMBL" id="KAB8071146.1"/>
    </source>
</evidence>
<organism evidence="1 2">
    <name type="scientific">Aspergillus leporis</name>
    <dbReference type="NCBI Taxonomy" id="41062"/>
    <lineage>
        <taxon>Eukaryota</taxon>
        <taxon>Fungi</taxon>
        <taxon>Dikarya</taxon>
        <taxon>Ascomycota</taxon>
        <taxon>Pezizomycotina</taxon>
        <taxon>Eurotiomycetes</taxon>
        <taxon>Eurotiomycetidae</taxon>
        <taxon>Eurotiales</taxon>
        <taxon>Aspergillaceae</taxon>
        <taxon>Aspergillus</taxon>
        <taxon>Aspergillus subgen. Circumdati</taxon>
    </lineage>
</organism>
<evidence type="ECO:0000313" key="2">
    <source>
        <dbReference type="Proteomes" id="UP000326565"/>
    </source>
</evidence>
<reference evidence="1 2" key="1">
    <citation type="submission" date="2019-04" db="EMBL/GenBank/DDBJ databases">
        <title>Friends and foes A comparative genomics study of 23 Aspergillus species from section Flavi.</title>
        <authorList>
            <consortium name="DOE Joint Genome Institute"/>
            <person name="Kjaerbolling I."/>
            <person name="Vesth T."/>
            <person name="Frisvad J.C."/>
            <person name="Nybo J.L."/>
            <person name="Theobald S."/>
            <person name="Kildgaard S."/>
            <person name="Isbrandt T."/>
            <person name="Kuo A."/>
            <person name="Sato A."/>
            <person name="Lyhne E.K."/>
            <person name="Kogle M.E."/>
            <person name="Wiebenga A."/>
            <person name="Kun R.S."/>
            <person name="Lubbers R.J."/>
            <person name="Makela M.R."/>
            <person name="Barry K."/>
            <person name="Chovatia M."/>
            <person name="Clum A."/>
            <person name="Daum C."/>
            <person name="Haridas S."/>
            <person name="He G."/>
            <person name="LaButti K."/>
            <person name="Lipzen A."/>
            <person name="Mondo S."/>
            <person name="Riley R."/>
            <person name="Salamov A."/>
            <person name="Simmons B.A."/>
            <person name="Magnuson J.K."/>
            <person name="Henrissat B."/>
            <person name="Mortensen U.H."/>
            <person name="Larsen T.O."/>
            <person name="Devries R.P."/>
            <person name="Grigoriev I.V."/>
            <person name="Machida M."/>
            <person name="Baker S.E."/>
            <person name="Andersen M.R."/>
        </authorList>
    </citation>
    <scope>NUCLEOTIDE SEQUENCE [LARGE SCALE GENOMIC DNA]</scope>
    <source>
        <strain evidence="1 2">CBS 151.66</strain>
    </source>
</reference>
<proteinExistence type="predicted"/>